<name>A0A3E3HZT1_9FIRM</name>
<proteinExistence type="predicted"/>
<comment type="caution">
    <text evidence="2">The sequence shown here is derived from an EMBL/GenBank/DDBJ whole genome shotgun (WGS) entry which is preliminary data.</text>
</comment>
<dbReference type="SUPFAM" id="SSF53756">
    <property type="entry name" value="UDP-Glycosyltransferase/glycogen phosphorylase"/>
    <property type="match status" value="1"/>
</dbReference>
<evidence type="ECO:0000259" key="1">
    <source>
        <dbReference type="Pfam" id="PF00534"/>
    </source>
</evidence>
<dbReference type="PANTHER" id="PTHR45947:SF3">
    <property type="entry name" value="SULFOQUINOVOSYL TRANSFERASE SQD2"/>
    <property type="match status" value="1"/>
</dbReference>
<dbReference type="Pfam" id="PF00534">
    <property type="entry name" value="Glycos_transf_1"/>
    <property type="match status" value="1"/>
</dbReference>
<keyword evidence="2" id="KW-0808">Transferase</keyword>
<keyword evidence="3" id="KW-1185">Reference proteome</keyword>
<dbReference type="RefSeq" id="WP_117545242.1">
    <property type="nucleotide sequence ID" value="NZ_QVLV01000016.1"/>
</dbReference>
<gene>
    <name evidence="2" type="ORF">DXC51_20110</name>
</gene>
<dbReference type="GO" id="GO:0016758">
    <property type="term" value="F:hexosyltransferase activity"/>
    <property type="evidence" value="ECO:0007669"/>
    <property type="project" value="TreeGrafter"/>
</dbReference>
<sequence length="388" mass="45621">MKILISVHTYYPDKNGVQMVTQYIAEGLAKKHEVKVITELKENYLRKEIYNNVSIERIKINSFDGKFTGEKNKYLSFIKDYNPKVLIVVCTQSWPFDWVMHKLNDMDCIKILYTHGYSGLMKHYPIIKDIIHLRPRALKYHWHWMRYYKNAYKYIAQFDLVTYLSENNISVWYAKKHNLCNGEILVNAVENMFFVNTAYERVKVESAREEVKFIYVANYDSNKNQKFVLEAFYQSEIKNARLIFVGSKKNSYYKEVVELNSKLEREYGKRQIDFLYNQPRESIPDLLRDSDVFVCGSIKEEYPVMLCEAAAEGLPIISTRVGHAPTMPGCIVVDTQEDMAAAMKMLCCNREERIIKGQLLQNYAKENYVIEEKVKWLDNKISLLLNKG</sequence>
<dbReference type="CDD" id="cd03801">
    <property type="entry name" value="GT4_PimA-like"/>
    <property type="match status" value="1"/>
</dbReference>
<evidence type="ECO:0000313" key="3">
    <source>
        <dbReference type="Proteomes" id="UP000260812"/>
    </source>
</evidence>
<dbReference type="EMBL" id="QVLV01000016">
    <property type="protein sequence ID" value="RGE57357.1"/>
    <property type="molecule type" value="Genomic_DNA"/>
</dbReference>
<dbReference type="GeneID" id="97989109"/>
<protein>
    <submittedName>
        <fullName evidence="2">Glycosyltransferase</fullName>
    </submittedName>
</protein>
<feature type="domain" description="Glycosyl transferase family 1" evidence="1">
    <location>
        <begin position="201"/>
        <end position="325"/>
    </location>
</feature>
<dbReference type="Gene3D" id="3.40.50.2000">
    <property type="entry name" value="Glycogen Phosphorylase B"/>
    <property type="match status" value="2"/>
</dbReference>
<dbReference type="AlphaFoldDB" id="A0A3E3HZT1"/>
<dbReference type="Proteomes" id="UP000260812">
    <property type="component" value="Unassembled WGS sequence"/>
</dbReference>
<accession>A0A3E3HZT1</accession>
<evidence type="ECO:0000313" key="2">
    <source>
        <dbReference type="EMBL" id="RGE57357.1"/>
    </source>
</evidence>
<dbReference type="PANTHER" id="PTHR45947">
    <property type="entry name" value="SULFOQUINOVOSYL TRANSFERASE SQD2"/>
    <property type="match status" value="1"/>
</dbReference>
<organism evidence="2 3">
    <name type="scientific">Eisenbergiella massiliensis</name>
    <dbReference type="NCBI Taxonomy" id="1720294"/>
    <lineage>
        <taxon>Bacteria</taxon>
        <taxon>Bacillati</taxon>
        <taxon>Bacillota</taxon>
        <taxon>Clostridia</taxon>
        <taxon>Lachnospirales</taxon>
        <taxon>Lachnospiraceae</taxon>
        <taxon>Eisenbergiella</taxon>
    </lineage>
</organism>
<dbReference type="InterPro" id="IPR050194">
    <property type="entry name" value="Glycosyltransferase_grp1"/>
</dbReference>
<dbReference type="InterPro" id="IPR001296">
    <property type="entry name" value="Glyco_trans_1"/>
</dbReference>
<reference evidence="2" key="1">
    <citation type="submission" date="2018-08" db="EMBL/GenBank/DDBJ databases">
        <title>A genome reference for cultivated species of the human gut microbiota.</title>
        <authorList>
            <person name="Zou Y."/>
            <person name="Xue W."/>
            <person name="Luo G."/>
        </authorList>
    </citation>
    <scope>NUCLEOTIDE SEQUENCE [LARGE SCALE GENOMIC DNA]</scope>
    <source>
        <strain evidence="2">TF05-5AC</strain>
    </source>
</reference>